<sequence length="68" mass="6549">MMAAAASSNTTATGGFTSRTGSPITSVGSGGSSGRYPPLAAATTIGIIMISAIQGLGRTASSLTILVM</sequence>
<organism evidence="2 3">
    <name type="scientific">Linum trigynum</name>
    <dbReference type="NCBI Taxonomy" id="586398"/>
    <lineage>
        <taxon>Eukaryota</taxon>
        <taxon>Viridiplantae</taxon>
        <taxon>Streptophyta</taxon>
        <taxon>Embryophyta</taxon>
        <taxon>Tracheophyta</taxon>
        <taxon>Spermatophyta</taxon>
        <taxon>Magnoliopsida</taxon>
        <taxon>eudicotyledons</taxon>
        <taxon>Gunneridae</taxon>
        <taxon>Pentapetalae</taxon>
        <taxon>rosids</taxon>
        <taxon>fabids</taxon>
        <taxon>Malpighiales</taxon>
        <taxon>Linaceae</taxon>
        <taxon>Linum</taxon>
    </lineage>
</organism>
<dbReference type="EMBL" id="OZ034819">
    <property type="protein sequence ID" value="CAL1396259.1"/>
    <property type="molecule type" value="Genomic_DNA"/>
</dbReference>
<feature type="region of interest" description="Disordered" evidence="1">
    <location>
        <begin position="1"/>
        <end position="35"/>
    </location>
</feature>
<gene>
    <name evidence="2" type="ORF">LTRI10_LOCUS36639</name>
</gene>
<proteinExistence type="predicted"/>
<dbReference type="AlphaFoldDB" id="A0AAV2FDB6"/>
<protein>
    <submittedName>
        <fullName evidence="2">Uncharacterized protein</fullName>
    </submittedName>
</protein>
<reference evidence="2 3" key="1">
    <citation type="submission" date="2024-04" db="EMBL/GenBank/DDBJ databases">
        <authorList>
            <person name="Fracassetti M."/>
        </authorList>
    </citation>
    <scope>NUCLEOTIDE SEQUENCE [LARGE SCALE GENOMIC DNA]</scope>
</reference>
<evidence type="ECO:0000256" key="1">
    <source>
        <dbReference type="SAM" id="MobiDB-lite"/>
    </source>
</evidence>
<dbReference type="Proteomes" id="UP001497516">
    <property type="component" value="Chromosome 6"/>
</dbReference>
<evidence type="ECO:0000313" key="2">
    <source>
        <dbReference type="EMBL" id="CAL1396259.1"/>
    </source>
</evidence>
<accession>A0AAV2FDB6</accession>
<evidence type="ECO:0000313" key="3">
    <source>
        <dbReference type="Proteomes" id="UP001497516"/>
    </source>
</evidence>
<name>A0AAV2FDB6_9ROSI</name>
<keyword evidence="3" id="KW-1185">Reference proteome</keyword>
<feature type="compositionally biased region" description="Low complexity" evidence="1">
    <location>
        <begin position="1"/>
        <end position="18"/>
    </location>
</feature>